<dbReference type="STRING" id="565033.GACE_0090"/>
<evidence type="ECO:0000256" key="1">
    <source>
        <dbReference type="SAM" id="Coils"/>
    </source>
</evidence>
<organism evidence="3 4">
    <name type="scientific">Geoglobus acetivorans</name>
    <dbReference type="NCBI Taxonomy" id="565033"/>
    <lineage>
        <taxon>Archaea</taxon>
        <taxon>Methanobacteriati</taxon>
        <taxon>Methanobacteriota</taxon>
        <taxon>Archaeoglobi</taxon>
        <taxon>Archaeoglobales</taxon>
        <taxon>Archaeoglobaceae</taxon>
        <taxon>Geoglobus</taxon>
    </lineage>
</organism>
<dbReference type="Proteomes" id="UP000030624">
    <property type="component" value="Chromosome"/>
</dbReference>
<dbReference type="PROSITE" id="PS51740">
    <property type="entry name" value="SPOVT_ABRB"/>
    <property type="match status" value="1"/>
</dbReference>
<dbReference type="KEGG" id="gac:GACE_0090"/>
<dbReference type="InterPro" id="IPR037914">
    <property type="entry name" value="SpoVT-AbrB_sf"/>
</dbReference>
<evidence type="ECO:0000313" key="3">
    <source>
        <dbReference type="EMBL" id="AIY89147.1"/>
    </source>
</evidence>
<dbReference type="HOGENOM" id="CLU_158484_6_1_2"/>
<dbReference type="SUPFAM" id="SSF89447">
    <property type="entry name" value="AbrB/MazE/MraZ-like"/>
    <property type="match status" value="1"/>
</dbReference>
<dbReference type="RefSeq" id="WP_048090261.1">
    <property type="nucleotide sequence ID" value="NZ_CP009552.1"/>
</dbReference>
<protein>
    <recommendedName>
        <fullName evidence="2">SpoVT-AbrB domain-containing protein</fullName>
    </recommendedName>
</protein>
<dbReference type="GO" id="GO:0003677">
    <property type="term" value="F:DNA binding"/>
    <property type="evidence" value="ECO:0007669"/>
    <property type="project" value="InterPro"/>
</dbReference>
<dbReference type="GeneID" id="24796692"/>
<evidence type="ECO:0000313" key="4">
    <source>
        <dbReference type="Proteomes" id="UP000030624"/>
    </source>
</evidence>
<feature type="coiled-coil region" evidence="1">
    <location>
        <begin position="44"/>
        <end position="79"/>
    </location>
</feature>
<dbReference type="AlphaFoldDB" id="A0A0A7GDX5"/>
<dbReference type="Gene3D" id="2.10.260.10">
    <property type="match status" value="1"/>
</dbReference>
<sequence length="85" mass="10048">MSITRMDRRGRITIPKEIREELKLKEDDELLIFKLANNILILRKADFSHLIAEALNEFRELSEEDIERIKKEVNKLAEKKIKGLS</sequence>
<dbReference type="EMBL" id="CP009552">
    <property type="protein sequence ID" value="AIY89147.1"/>
    <property type="molecule type" value="Genomic_DNA"/>
</dbReference>
<dbReference type="InterPro" id="IPR007159">
    <property type="entry name" value="SpoVT-AbrB_dom"/>
</dbReference>
<keyword evidence="1" id="KW-0175">Coiled coil</keyword>
<reference evidence="3 4" key="1">
    <citation type="journal article" date="2015" name="Appl. Environ. Microbiol.">
        <title>The Geoglobus acetivorans genome: Fe(III) reduction, acetate utilization, autotrophic growth, and degradation of aromatic compounds in a hyperthermophilic archaeon.</title>
        <authorList>
            <person name="Mardanov A.V."/>
            <person name="Slododkina G.B."/>
            <person name="Slobodkin A.I."/>
            <person name="Beletsky A.V."/>
            <person name="Gavrilov S.N."/>
            <person name="Kublanov I.V."/>
            <person name="Bonch-Osmolovskaya E.A."/>
            <person name="Skryabin K.G."/>
            <person name="Ravin N.V."/>
        </authorList>
    </citation>
    <scope>NUCLEOTIDE SEQUENCE [LARGE SCALE GENOMIC DNA]</scope>
    <source>
        <strain evidence="3 4">SBH6</strain>
    </source>
</reference>
<gene>
    <name evidence="3" type="ORF">GACE_0090</name>
</gene>
<dbReference type="SMART" id="SM00966">
    <property type="entry name" value="SpoVT_AbrB"/>
    <property type="match status" value="1"/>
</dbReference>
<accession>A0A0A7GDX5</accession>
<name>A0A0A7GDX5_GEOAI</name>
<dbReference type="Pfam" id="PF04014">
    <property type="entry name" value="MazE_antitoxin"/>
    <property type="match status" value="1"/>
</dbReference>
<proteinExistence type="predicted"/>
<dbReference type="NCBIfam" id="TIGR01439">
    <property type="entry name" value="lp_hng_hel_AbrB"/>
    <property type="match status" value="1"/>
</dbReference>
<evidence type="ECO:0000259" key="2">
    <source>
        <dbReference type="PROSITE" id="PS51740"/>
    </source>
</evidence>
<feature type="domain" description="SpoVT-AbrB" evidence="2">
    <location>
        <begin position="1"/>
        <end position="47"/>
    </location>
</feature>